<evidence type="ECO:0000313" key="1">
    <source>
        <dbReference type="EMBL" id="QZE12940.1"/>
    </source>
</evidence>
<organism evidence="1 2">
    <name type="scientific">Halosquirtibacter laminarini</name>
    <dbReference type="NCBI Taxonomy" id="3374600"/>
    <lineage>
        <taxon>Bacteria</taxon>
        <taxon>Pseudomonadati</taxon>
        <taxon>Bacteroidota</taxon>
        <taxon>Bacteroidia</taxon>
        <taxon>Marinilabiliales</taxon>
        <taxon>Prolixibacteraceae</taxon>
        <taxon>Halosquirtibacter</taxon>
    </lineage>
</organism>
<protein>
    <submittedName>
        <fullName evidence="1">Uncharacterized protein</fullName>
    </submittedName>
</protein>
<dbReference type="Proteomes" id="UP000826212">
    <property type="component" value="Chromosome"/>
</dbReference>
<evidence type="ECO:0000313" key="2">
    <source>
        <dbReference type="Proteomes" id="UP000826212"/>
    </source>
</evidence>
<gene>
    <name evidence="1" type="ORF">K4L44_10100</name>
</gene>
<keyword evidence="2" id="KW-1185">Reference proteome</keyword>
<accession>A0AC61NBU8</accession>
<sequence>MKRSLVLLLLLLNVIVVKASILDSTAVESKSQDPVIQRWLEAFIDFATINHPNYSLSMYPVAGYEPQAGFIFGIKPLWTLYGVGGKSTTIATEFSYSTEGFVNAEANLNGFTNSNWSIESSVAYYRKENQWYGVGVSGEAIDYSMFDSNEFLFSGAISKGFGKVYVGLLYDIQTMAISSIEGDLFTPDVPGYEGGFILGIGPMIRFDGRDNVVYPHHGLYVDLRSLHYASWMGSDYEFSTLALDIRYFNTFGLPQKHVFAFQSVFKNSSDNTPFYRMPVLADKNTLRGISNPNKYIDNNMWYSQVEYRRDLWWRLGAVAWVGVGNDYSNEHSAFFEDVKYVYGIGGRFQIDDKEKVHLRADFGFGPYGDSAIFLTFLEAF</sequence>
<dbReference type="EMBL" id="CP081303">
    <property type="protein sequence ID" value="QZE12940.1"/>
    <property type="molecule type" value="Genomic_DNA"/>
</dbReference>
<proteinExistence type="predicted"/>
<name>A0AC61NBU8_9BACT</name>
<reference evidence="1" key="1">
    <citation type="submission" date="2021-08" db="EMBL/GenBank/DDBJ databases">
        <title>Novel anaerobic bacterium isolated from sea squirt in East Sea, Republic of Korea.</title>
        <authorList>
            <person name="Nguyen T.H."/>
            <person name="Li Z."/>
            <person name="Lee Y.-J."/>
            <person name="Ko J."/>
            <person name="Kim S.-G."/>
        </authorList>
    </citation>
    <scope>NUCLEOTIDE SEQUENCE</scope>
    <source>
        <strain evidence="1">KCTC 25031</strain>
    </source>
</reference>